<dbReference type="EMBL" id="ATGI01000003">
    <property type="protein sequence ID" value="EPF80585.1"/>
    <property type="molecule type" value="Genomic_DNA"/>
</dbReference>
<evidence type="ECO:0000313" key="8">
    <source>
        <dbReference type="EMBL" id="EPF80585.1"/>
    </source>
</evidence>
<feature type="transmembrane region" description="Helical" evidence="6">
    <location>
        <begin position="332"/>
        <end position="354"/>
    </location>
</feature>
<dbReference type="PANTHER" id="PTHR23505">
    <property type="entry name" value="SPINSTER"/>
    <property type="match status" value="1"/>
</dbReference>
<comment type="subcellular location">
    <subcellularLocation>
        <location evidence="1">Membrane</location>
        <topology evidence="1">Multi-pass membrane protein</topology>
    </subcellularLocation>
</comment>
<comment type="caution">
    <text evidence="8">The sequence shown here is derived from an EMBL/GenBank/DDBJ whole genome shotgun (WGS) entry which is preliminary data.</text>
</comment>
<dbReference type="InterPro" id="IPR044770">
    <property type="entry name" value="MFS_spinster-like"/>
</dbReference>
<dbReference type="SUPFAM" id="SSF103473">
    <property type="entry name" value="MFS general substrate transporter"/>
    <property type="match status" value="1"/>
</dbReference>
<dbReference type="InterPro" id="IPR011701">
    <property type="entry name" value="MFS"/>
</dbReference>
<dbReference type="PANTHER" id="PTHR23505:SF79">
    <property type="entry name" value="PROTEIN SPINSTER"/>
    <property type="match status" value="1"/>
</dbReference>
<evidence type="ECO:0000259" key="7">
    <source>
        <dbReference type="PROSITE" id="PS50850"/>
    </source>
</evidence>
<feature type="transmembrane region" description="Helical" evidence="6">
    <location>
        <begin position="273"/>
        <end position="294"/>
    </location>
</feature>
<evidence type="ECO:0000256" key="4">
    <source>
        <dbReference type="ARBA" id="ARBA00022989"/>
    </source>
</evidence>
<protein>
    <recommendedName>
        <fullName evidence="7">Major facilitator superfamily (MFS) profile domain-containing protein</fullName>
    </recommendedName>
</protein>
<keyword evidence="5 6" id="KW-0472">Membrane</keyword>
<evidence type="ECO:0000256" key="6">
    <source>
        <dbReference type="SAM" id="Phobius"/>
    </source>
</evidence>
<accession>S3NKF0</accession>
<name>S3NKF0_9GAMM</name>
<proteinExistence type="predicted"/>
<dbReference type="Proteomes" id="UP000014568">
    <property type="component" value="Unassembled WGS sequence"/>
</dbReference>
<evidence type="ECO:0000256" key="5">
    <source>
        <dbReference type="ARBA" id="ARBA00023136"/>
    </source>
</evidence>
<keyword evidence="2" id="KW-0813">Transport</keyword>
<feature type="transmembrane region" description="Helical" evidence="6">
    <location>
        <begin position="151"/>
        <end position="174"/>
    </location>
</feature>
<dbReference type="AlphaFoldDB" id="S3NKF0"/>
<dbReference type="RefSeq" id="WP_016654774.1">
    <property type="nucleotide sequence ID" value="NZ_KE340348.1"/>
</dbReference>
<sequence length="446" mass="47763">MHINNYEDHTGGVVDTSMGIPRLYAWIVFALTFGLLISDYMSRQVLNAVFPLLKQEWLLSDSQLGLLSGIVALMVGLLTLPLSLLADRFGRVESLALMAGLWSLATLGCALADNYQHMLIARFMVGVGEAAYGSVGIAVVVAIFPREMRATLASAFMAGGVFGSFLGMALGGVLAEHYGWRWAFGCMAIFGLVLAVLYPVVVKERKIVSPQLITATGEKVAQIKNPLRTLYSSRSVVATYIGSGLQLFVGGSVIVWMPSYLNRFYAMSTDKAGITSAVIVLCSAVGTILCGMLCDRLGKNRPDRKVSLAIGYCLLSCLILSIAFALPAGQLQLVMICLGMFIAIGTNGPTSAMVANLTHYSVHATAFATLTLANNLLGLALGPLLVGKVSDVIGLHAAFQLMPLISIVAAMVLLFAKYHYHRDMAQLGKLQGALHQLEQEQKHGSL</sequence>
<evidence type="ECO:0000256" key="1">
    <source>
        <dbReference type="ARBA" id="ARBA00004141"/>
    </source>
</evidence>
<dbReference type="Pfam" id="PF07690">
    <property type="entry name" value="MFS_1"/>
    <property type="match status" value="1"/>
</dbReference>
<feature type="domain" description="Major facilitator superfamily (MFS) profile" evidence="7">
    <location>
        <begin position="27"/>
        <end position="421"/>
    </location>
</feature>
<evidence type="ECO:0000256" key="3">
    <source>
        <dbReference type="ARBA" id="ARBA00022692"/>
    </source>
</evidence>
<keyword evidence="4 6" id="KW-1133">Transmembrane helix</keyword>
<dbReference type="GO" id="GO:0022857">
    <property type="term" value="F:transmembrane transporter activity"/>
    <property type="evidence" value="ECO:0007669"/>
    <property type="project" value="InterPro"/>
</dbReference>
<dbReference type="PROSITE" id="PS50850">
    <property type="entry name" value="MFS"/>
    <property type="match status" value="1"/>
</dbReference>
<feature type="transmembrane region" description="Helical" evidence="6">
    <location>
        <begin position="119"/>
        <end position="144"/>
    </location>
</feature>
<dbReference type="InterPro" id="IPR036259">
    <property type="entry name" value="MFS_trans_sf"/>
</dbReference>
<feature type="transmembrane region" description="Helical" evidence="6">
    <location>
        <begin position="306"/>
        <end position="326"/>
    </location>
</feature>
<feature type="transmembrane region" description="Helical" evidence="6">
    <location>
        <begin position="180"/>
        <end position="201"/>
    </location>
</feature>
<dbReference type="GO" id="GO:0016020">
    <property type="term" value="C:membrane"/>
    <property type="evidence" value="ECO:0007669"/>
    <property type="project" value="UniProtKB-SubCell"/>
</dbReference>
<dbReference type="Gene3D" id="1.20.1250.20">
    <property type="entry name" value="MFS general substrate transporter like domains"/>
    <property type="match status" value="2"/>
</dbReference>
<dbReference type="STRING" id="632955.GCA_000829675_03118"/>
<feature type="transmembrane region" description="Helical" evidence="6">
    <location>
        <begin position="366"/>
        <end position="386"/>
    </location>
</feature>
<keyword evidence="3 6" id="KW-0812">Transmembrane</keyword>
<feature type="transmembrane region" description="Helical" evidence="6">
    <location>
        <begin position="23"/>
        <end position="42"/>
    </location>
</feature>
<keyword evidence="9" id="KW-1185">Reference proteome</keyword>
<evidence type="ECO:0000256" key="2">
    <source>
        <dbReference type="ARBA" id="ARBA00022448"/>
    </source>
</evidence>
<dbReference type="PATRIC" id="fig|421052.3.peg.326"/>
<evidence type="ECO:0000313" key="9">
    <source>
        <dbReference type="Proteomes" id="UP000014568"/>
    </source>
</evidence>
<dbReference type="OrthoDB" id="7002695at2"/>
<dbReference type="HOGENOM" id="CLU_001265_5_12_6"/>
<reference evidence="8 9" key="1">
    <citation type="submission" date="2013-06" db="EMBL/GenBank/DDBJ databases">
        <title>The Genome Sequence of Acinetobacter rudis CIP 110305.</title>
        <authorList>
            <consortium name="The Broad Institute Genome Sequencing Platform"/>
            <consortium name="The Broad Institute Genome Sequencing Center for Infectious Disease"/>
            <person name="Cerqueira G."/>
            <person name="Feldgarden M."/>
            <person name="Courvalin P."/>
            <person name="Perichon B."/>
            <person name="Grillot-Courvalin C."/>
            <person name="Clermont D."/>
            <person name="Rocha E."/>
            <person name="Yoon E.-J."/>
            <person name="Nemec A."/>
            <person name="Young S.K."/>
            <person name="Zeng Q."/>
            <person name="Gargeya S."/>
            <person name="Fitzgerald M."/>
            <person name="Abouelleil A."/>
            <person name="Alvarado L."/>
            <person name="Berlin A.M."/>
            <person name="Chapman S.B."/>
            <person name="Dewar J."/>
            <person name="Goldberg J."/>
            <person name="Griggs A."/>
            <person name="Gujja S."/>
            <person name="Hansen M."/>
            <person name="Howarth C."/>
            <person name="Imamovic A."/>
            <person name="Larimer J."/>
            <person name="McCowan C."/>
            <person name="Murphy C."/>
            <person name="Pearson M."/>
            <person name="Priest M."/>
            <person name="Roberts A."/>
            <person name="Saif S."/>
            <person name="Shea T."/>
            <person name="Sykes S."/>
            <person name="Wortman J."/>
            <person name="Nusbaum C."/>
            <person name="Birren B."/>
        </authorList>
    </citation>
    <scope>NUCLEOTIDE SEQUENCE [LARGE SCALE GENOMIC DNA]</scope>
    <source>
        <strain evidence="8 9">CIP 110305</strain>
    </source>
</reference>
<organism evidence="8 9">
    <name type="scientific">Acinetobacter rudis CIP 110305</name>
    <dbReference type="NCBI Taxonomy" id="421052"/>
    <lineage>
        <taxon>Bacteria</taxon>
        <taxon>Pseudomonadati</taxon>
        <taxon>Pseudomonadota</taxon>
        <taxon>Gammaproteobacteria</taxon>
        <taxon>Moraxellales</taxon>
        <taxon>Moraxellaceae</taxon>
        <taxon>Acinetobacter</taxon>
    </lineage>
</organism>
<gene>
    <name evidence="8" type="ORF">F945_00326</name>
</gene>
<dbReference type="InterPro" id="IPR020846">
    <property type="entry name" value="MFS_dom"/>
</dbReference>
<dbReference type="eggNOG" id="COG2271">
    <property type="taxonomic scope" value="Bacteria"/>
</dbReference>
<feature type="transmembrane region" description="Helical" evidence="6">
    <location>
        <begin position="237"/>
        <end position="261"/>
    </location>
</feature>
<feature type="transmembrane region" description="Helical" evidence="6">
    <location>
        <begin position="62"/>
        <end position="82"/>
    </location>
</feature>
<feature type="transmembrane region" description="Helical" evidence="6">
    <location>
        <begin position="392"/>
        <end position="416"/>
    </location>
</feature>